<organism evidence="1 2">
    <name type="scientific">Okibacterium fritillariae</name>
    <dbReference type="NCBI Taxonomy" id="123320"/>
    <lineage>
        <taxon>Bacteria</taxon>
        <taxon>Bacillati</taxon>
        <taxon>Actinomycetota</taxon>
        <taxon>Actinomycetes</taxon>
        <taxon>Micrococcales</taxon>
        <taxon>Microbacteriaceae</taxon>
        <taxon>Okibacterium</taxon>
    </lineage>
</organism>
<dbReference type="EMBL" id="FUZP01000003">
    <property type="protein sequence ID" value="SKC67249.1"/>
    <property type="molecule type" value="Genomic_DNA"/>
</dbReference>
<evidence type="ECO:0000313" key="1">
    <source>
        <dbReference type="EMBL" id="SKC67249.1"/>
    </source>
</evidence>
<evidence type="ECO:0008006" key="3">
    <source>
        <dbReference type="Google" id="ProtNLM"/>
    </source>
</evidence>
<evidence type="ECO:0000313" key="2">
    <source>
        <dbReference type="Proteomes" id="UP000190857"/>
    </source>
</evidence>
<dbReference type="RefSeq" id="WP_079728537.1">
    <property type="nucleotide sequence ID" value="NZ_FUZP01000003.1"/>
</dbReference>
<accession>A0A1T5KV29</accession>
<dbReference type="OrthoDB" id="4464342at2"/>
<gene>
    <name evidence="1" type="ORF">SAMN06309945_2493</name>
</gene>
<reference evidence="1 2" key="1">
    <citation type="submission" date="2017-02" db="EMBL/GenBank/DDBJ databases">
        <authorList>
            <person name="Peterson S.W."/>
        </authorList>
    </citation>
    <scope>NUCLEOTIDE SEQUENCE [LARGE SCALE GENOMIC DNA]</scope>
    <source>
        <strain evidence="1 2">VKM Ac-2059</strain>
    </source>
</reference>
<dbReference type="InterPro" id="IPR046288">
    <property type="entry name" value="DUF6325"/>
</dbReference>
<dbReference type="STRING" id="123320.SAMN06309945_2493"/>
<dbReference type="AlphaFoldDB" id="A0A1T5KV29"/>
<protein>
    <recommendedName>
        <fullName evidence="3">DUF1269 domain-containing protein</fullName>
    </recommendedName>
</protein>
<dbReference type="Proteomes" id="UP000190857">
    <property type="component" value="Unassembled WGS sequence"/>
</dbReference>
<dbReference type="Pfam" id="PF19850">
    <property type="entry name" value="DUF6325"/>
    <property type="match status" value="1"/>
</dbReference>
<keyword evidence="2" id="KW-1185">Reference proteome</keyword>
<name>A0A1T5KV29_9MICO</name>
<proteinExistence type="predicted"/>
<sequence>MTEHSDAASVPADDYGPVEVLVLAFPEAGPGPAVAQAVAQLADVDSVRLLDLVFVSKSVGGEVSILEWDEFHHNAPEDFEAFREIVAALDLAAHGLTGETDVADLAPLVTAGSSAAILVVEMLWARDLAATISAGGGAIRHVETIPASVVNEIVAEASGL</sequence>